<dbReference type="PANTHER" id="PTHR37299:SF1">
    <property type="entry name" value="STAGE 0 SPORULATION PROTEIN A HOMOLOG"/>
    <property type="match status" value="1"/>
</dbReference>
<dbReference type="Pfam" id="PF04397">
    <property type="entry name" value="LytTR"/>
    <property type="match status" value="1"/>
</dbReference>
<dbReference type="Gene3D" id="2.40.50.1020">
    <property type="entry name" value="LytTr DNA-binding domain"/>
    <property type="match status" value="1"/>
</dbReference>
<proteinExistence type="predicted"/>
<keyword evidence="5" id="KW-1185">Reference proteome</keyword>
<dbReference type="Pfam" id="PF00072">
    <property type="entry name" value="Response_reg"/>
    <property type="match status" value="1"/>
</dbReference>
<dbReference type="GO" id="GO:0000156">
    <property type="term" value="F:phosphorelay response regulator activity"/>
    <property type="evidence" value="ECO:0007669"/>
    <property type="project" value="InterPro"/>
</dbReference>
<dbReference type="SUPFAM" id="SSF52172">
    <property type="entry name" value="CheY-like"/>
    <property type="match status" value="1"/>
</dbReference>
<feature type="modified residue" description="4-aspartylphosphate" evidence="1">
    <location>
        <position position="55"/>
    </location>
</feature>
<organism evidence="4 5">
    <name type="scientific">Pedobacter frigidisoli</name>
    <dbReference type="NCBI Taxonomy" id="2530455"/>
    <lineage>
        <taxon>Bacteria</taxon>
        <taxon>Pseudomonadati</taxon>
        <taxon>Bacteroidota</taxon>
        <taxon>Sphingobacteriia</taxon>
        <taxon>Sphingobacteriales</taxon>
        <taxon>Sphingobacteriaceae</taxon>
        <taxon>Pedobacter</taxon>
    </lineage>
</organism>
<protein>
    <submittedName>
        <fullName evidence="4">Response regulator transcription factor</fullName>
    </submittedName>
</protein>
<comment type="caution">
    <text evidence="4">The sequence shown here is derived from an EMBL/GenBank/DDBJ whole genome shotgun (WGS) entry which is preliminary data.</text>
</comment>
<reference evidence="4 5" key="1">
    <citation type="submission" date="2019-02" db="EMBL/GenBank/DDBJ databases">
        <title>Pedobacter sp. RP-3-11 sp. nov., isolated from Arctic soil.</title>
        <authorList>
            <person name="Dahal R.H."/>
        </authorList>
    </citation>
    <scope>NUCLEOTIDE SEQUENCE [LARGE SCALE GENOMIC DNA]</scope>
    <source>
        <strain evidence="4 5">RP-3-11</strain>
    </source>
</reference>
<dbReference type="InterPro" id="IPR007492">
    <property type="entry name" value="LytTR_DNA-bd_dom"/>
</dbReference>
<feature type="domain" description="HTH LytTR-type" evidence="3">
    <location>
        <begin position="143"/>
        <end position="242"/>
    </location>
</feature>
<dbReference type="SMART" id="SM00448">
    <property type="entry name" value="REC"/>
    <property type="match status" value="1"/>
</dbReference>
<gene>
    <name evidence="4" type="ORF">EZ449_13090</name>
</gene>
<dbReference type="PROSITE" id="PS50110">
    <property type="entry name" value="RESPONSE_REGULATORY"/>
    <property type="match status" value="1"/>
</dbReference>
<dbReference type="PANTHER" id="PTHR37299">
    <property type="entry name" value="TRANSCRIPTIONAL REGULATOR-RELATED"/>
    <property type="match status" value="1"/>
</dbReference>
<evidence type="ECO:0000313" key="4">
    <source>
        <dbReference type="EMBL" id="TCD08331.1"/>
    </source>
</evidence>
<dbReference type="PROSITE" id="PS50930">
    <property type="entry name" value="HTH_LYTTR"/>
    <property type="match status" value="1"/>
</dbReference>
<dbReference type="GO" id="GO:0003677">
    <property type="term" value="F:DNA binding"/>
    <property type="evidence" value="ECO:0007669"/>
    <property type="project" value="InterPro"/>
</dbReference>
<evidence type="ECO:0000259" key="2">
    <source>
        <dbReference type="PROSITE" id="PS50110"/>
    </source>
</evidence>
<dbReference type="EMBL" id="SJSN01000009">
    <property type="protein sequence ID" value="TCD08331.1"/>
    <property type="molecule type" value="Genomic_DNA"/>
</dbReference>
<evidence type="ECO:0000259" key="3">
    <source>
        <dbReference type="PROSITE" id="PS50930"/>
    </source>
</evidence>
<dbReference type="InterPro" id="IPR001789">
    <property type="entry name" value="Sig_transdc_resp-reg_receiver"/>
</dbReference>
<dbReference type="AlphaFoldDB" id="A0A4R0P096"/>
<dbReference type="InterPro" id="IPR046947">
    <property type="entry name" value="LytR-like"/>
</dbReference>
<sequence>MTYSCLIVDDNEIERDAITMHLKKIPSLNIIAVCTNGIEAAQILSTTSIDIVFSDIDMPELSGMELLKTLKNQTQFIFITSFSEYAAESFNLDAIDFIVKPATFERILKATNKAMEYIELKKRVEKLPLEDLTFDNEIKDDYFFFRETKGITKLKYDDVIYIESMGDFSKLFTSNDKHVILVSLKNLEKQLPSKIFKRVHKQYIINVNHIATLTNHEVHLNHKFVVPISAANRQELLEKSIDKKILSRFLK</sequence>
<dbReference type="SMART" id="SM00850">
    <property type="entry name" value="LytTR"/>
    <property type="match status" value="1"/>
</dbReference>
<evidence type="ECO:0000256" key="1">
    <source>
        <dbReference type="PROSITE-ProRule" id="PRU00169"/>
    </source>
</evidence>
<dbReference type="OrthoDB" id="9787344at2"/>
<dbReference type="InterPro" id="IPR011006">
    <property type="entry name" value="CheY-like_superfamily"/>
</dbReference>
<dbReference type="Proteomes" id="UP000291485">
    <property type="component" value="Unassembled WGS sequence"/>
</dbReference>
<feature type="domain" description="Response regulatory" evidence="2">
    <location>
        <begin position="4"/>
        <end position="115"/>
    </location>
</feature>
<name>A0A4R0P096_9SPHI</name>
<dbReference type="Gene3D" id="3.40.50.2300">
    <property type="match status" value="1"/>
</dbReference>
<evidence type="ECO:0000313" key="5">
    <source>
        <dbReference type="Proteomes" id="UP000291485"/>
    </source>
</evidence>
<accession>A0A4R0P096</accession>
<keyword evidence="1" id="KW-0597">Phosphoprotein</keyword>
<dbReference type="RefSeq" id="WP_131559460.1">
    <property type="nucleotide sequence ID" value="NZ_SJSN01000009.1"/>
</dbReference>